<evidence type="ECO:0000313" key="1">
    <source>
        <dbReference type="EMBL" id="TFW10647.1"/>
    </source>
</evidence>
<proteinExistence type="predicted"/>
<sequence>MTHETLSARRVRLKAECSAQRAAMQAAVLSIPAPRDLLSSLPRPSKPVLIAAGLALGLFVSRPRKLLALIPAAAGLWKLARPLLETIRQASSAAAHSSQL</sequence>
<name>A0A4Y9RMY8_9BURK</name>
<dbReference type="RefSeq" id="WP_135209622.1">
    <property type="nucleotide sequence ID" value="NZ_SPVF01000275.1"/>
</dbReference>
<dbReference type="Proteomes" id="UP000298438">
    <property type="component" value="Unassembled WGS sequence"/>
</dbReference>
<reference evidence="1 2" key="1">
    <citation type="submission" date="2019-03" db="EMBL/GenBank/DDBJ databases">
        <title>Draft Genome Sequence of Massilia arenosa sp. nov., a Novel Massilia Species Isolated from a Sandy-loam Maize Soil.</title>
        <authorList>
            <person name="Raths R."/>
            <person name="Peta V."/>
            <person name="Bucking H."/>
        </authorList>
    </citation>
    <scope>NUCLEOTIDE SEQUENCE [LARGE SCALE GENOMIC DNA]</scope>
    <source>
        <strain evidence="1 2">MC02</strain>
    </source>
</reference>
<keyword evidence="2" id="KW-1185">Reference proteome</keyword>
<comment type="caution">
    <text evidence="1">The sequence shown here is derived from an EMBL/GenBank/DDBJ whole genome shotgun (WGS) entry which is preliminary data.</text>
</comment>
<evidence type="ECO:0000313" key="2">
    <source>
        <dbReference type="Proteomes" id="UP000298438"/>
    </source>
</evidence>
<dbReference type="EMBL" id="SPVF01000275">
    <property type="protein sequence ID" value="TFW10647.1"/>
    <property type="molecule type" value="Genomic_DNA"/>
</dbReference>
<accession>A0A4Y9RMY8</accession>
<organism evidence="1 2">
    <name type="scientific">Zemynaea arenosa</name>
    <dbReference type="NCBI Taxonomy" id="2561931"/>
    <lineage>
        <taxon>Bacteria</taxon>
        <taxon>Pseudomonadati</taxon>
        <taxon>Pseudomonadota</taxon>
        <taxon>Betaproteobacteria</taxon>
        <taxon>Burkholderiales</taxon>
        <taxon>Oxalobacteraceae</taxon>
        <taxon>Telluria group</taxon>
        <taxon>Zemynaea</taxon>
    </lineage>
</organism>
<protein>
    <submittedName>
        <fullName evidence="1">Uncharacterized protein</fullName>
    </submittedName>
</protein>
<dbReference type="AlphaFoldDB" id="A0A4Y9RMY8"/>
<gene>
    <name evidence="1" type="ORF">E4L96_23350</name>
</gene>